<dbReference type="EMBL" id="NJBN01000006">
    <property type="protein sequence ID" value="TKJ40135.1"/>
    <property type="molecule type" value="Genomic_DNA"/>
</dbReference>
<protein>
    <recommendedName>
        <fullName evidence="3">Secretion system C-terminal sorting domain-containing protein</fullName>
    </recommendedName>
</protein>
<dbReference type="Proteomes" id="UP000319619">
    <property type="component" value="Unassembled WGS sequence"/>
</dbReference>
<reference evidence="1 2" key="1">
    <citation type="submission" date="2017-06" db="EMBL/GenBank/DDBJ databases">
        <title>Novel microbial phyla capable of carbon fixation and sulfur reduction in deep-sea sediments.</title>
        <authorList>
            <person name="Huang J."/>
            <person name="Baker B."/>
            <person name="Wang Y."/>
        </authorList>
    </citation>
    <scope>NUCLEOTIDE SEQUENCE [LARGE SCALE GENOMIC DNA]</scope>
    <source>
        <strain evidence="1">B3_LCP</strain>
    </source>
</reference>
<comment type="caution">
    <text evidence="1">The sequence shown here is derived from an EMBL/GenBank/DDBJ whole genome shotgun (WGS) entry which is preliminary data.</text>
</comment>
<accession>A0A532UYV1</accession>
<dbReference type="InterPro" id="IPR026444">
    <property type="entry name" value="Secre_tail"/>
</dbReference>
<proteinExistence type="predicted"/>
<organism evidence="1 2">
    <name type="scientific">candidate division LCP-89 bacterium B3_LCP</name>
    <dbReference type="NCBI Taxonomy" id="2012998"/>
    <lineage>
        <taxon>Bacteria</taxon>
        <taxon>Pseudomonadati</taxon>
        <taxon>Bacteria division LCP-89</taxon>
    </lineage>
</organism>
<dbReference type="NCBIfam" id="TIGR04183">
    <property type="entry name" value="Por_Secre_tail"/>
    <property type="match status" value="1"/>
</dbReference>
<gene>
    <name evidence="1" type="ORF">CEE37_10390</name>
</gene>
<evidence type="ECO:0008006" key="3">
    <source>
        <dbReference type="Google" id="ProtNLM"/>
    </source>
</evidence>
<evidence type="ECO:0000313" key="1">
    <source>
        <dbReference type="EMBL" id="TKJ40135.1"/>
    </source>
</evidence>
<dbReference type="Gene3D" id="2.60.40.3880">
    <property type="match status" value="1"/>
</dbReference>
<dbReference type="AlphaFoldDB" id="A0A532UYV1"/>
<sequence length="707" mass="78314">MHILVKISAMSSKVCFLSSILLFLPLASYAYWPTTIEENLPVAADPDTMEWNPKALPYPDGSTLVVYHKVGFGDCYQIIDRFGQLKYETPQLLFYNISENGLSDVISDDEGGAIISYATNDGVEGIYAQRLDSLGNCLWGDSGVRVFPFFETDRDICTDGMGGFYLAAAPDESALDWSDLWIQRIEGDGSLPWGEEGILLAGLPDVTARYPRITHDSNGGLFVIWEDSRPPYWPEAALFAQHIDSAGNILWLNDLYITEGLVWEHIVISDGEGGFILQTNYGADFNTHWRIDGDGNILWIRDHLSWYFHAKMVPGEPGFFYLGFIYGPGVYGQRMDIAGNNYWPTWGGSDVGALMAISPPDWNHDMQDDYIYQYPYFYGLYDYNPGTSYPIYLCTNALDSAGNRKFSDDLGVILHISEQWWDLNYYSVLPDDEDGIKAVFQKHVGVSTRRDVYAKRCNSDGSLGGPSPITVEVTPVNPPIQIPASGGSFDFDIELSNIAYNQIDYDVWINVLLPDSSLFGPLMGPVSLSMNPGFTIERTRTQNVPAGAPPGTYTYQAWVGVHPTQPWTSDSFTFEKLSSSESGLTIDKWTNSGEDFHENFANTNLIAPDTFHLLSVYPNPFNPITILSFELQVSSLVELKVFDINGRIVAARHASPLSGSGATPTTGFYPSGAHQITFDGTGLSSGIYIYQLTAGGFTSSGKMVLMK</sequence>
<name>A0A532UYV1_UNCL8</name>
<evidence type="ECO:0000313" key="2">
    <source>
        <dbReference type="Proteomes" id="UP000319619"/>
    </source>
</evidence>